<sequence length="1255" mass="135965">CGRDPDHCAADLCISNCDAKADCGIGAATPGQTCPLNVCCSAWGNCGATADYCGTGCQSNCVQPNATVLSDGDVQSLVIGWVDIATPGAARTLDWIPIDSLTHLNVAFGYVKPVPGSDFYAISPIDGVDLSIFQQLTNLKQQAPGLKIWISLGGWTYSDNGTSTQAVWGHITSSQASIDGFVNVLVAFMRQWGFDGVDLDWEYPAPDRGGTTVDAANYVALVRSLRQKFDTMVDETGGAFGLSFTAPTSFWYLQWFDIGDMMEYVDWVNFMTYDLHGSWDSPSDNIGSYVFAHTNLTEISAGLDLLWRNNVPANKVNLGIGFYGRSYTLSDPSCDSPGCPFSAGGHGGLCTNTVGYLSFDEIMTIKNENHYQTVRDEVAGVNYFAFNQDQWVSFDDVDTLQQKVQFANSQGLRGLFIWAIDQDNANHDALNAVLYPKGLGAFSAQNGIGTANYGTWSLQASACYFSACGKNPTCSQAGFIADGHAVRCNDGTHRQLCCPLTAAPDPGTCSWHYGSIPIACTDASCPSRTVLIAESNWYWEEESGGTGDAFCFWNTAKYCCSVSQDPYSVCRANVGACITINPETNQPASSQDSANACGQGEKFVTYSEGYCDTSKNLYMPWCCDVGVPDSACHWAESPPKNGLINCDNAKTCGANEINLGSDVMGGGVDCSYFEPPYAPTSPYQQGQWYTVSRSLCCSASALHITTSNLPVPLAYIFPSSPPDTYNNNFEIHTDTGLNPAGSLGDLDPNNNAFGWYIISGPPDEVTSLDKRDGSHWELLGCTPGMGETRHTVQAVCTDDSPESNCGDIFLGEVATTVVKMPKGCGPGKYAVAVSMEEVAHPEQLAPLPKKLVKRLAERGIARPTVYSLTFDYDFGPIVRRADSNKLIRIDYSDDPGYWANIVLGKPGAPAKREETASYFQKRDMERRELEDEVARDHGGSWERFLDHRWGLERRSTAHEDLPQLHKRWFSATLADWIYEQRHIDKTYSLVRHHVNDVYTWNIFDYSKTCQLAGAKTTQYLKIWADLNVQVETAASLTLIGNFGDLESFEESHVLFRNSGSVKATLNFDAFAQMQFNSGRKEIFGLQNFGATFNVPGIVTIGPNLRTCSDSSTRLILTADGARSAQVSVALADWDYTQQYPNSGQDIASGLTPDGFGSASGNLAASDDMSSSGPQWRGDVAVQGSLTVHLTPIAQLGIVFNIPDVTIPNTVVQLGLDTYGTVYASAGATASNDAGTAEACFGAKIGYELYAQVTAP</sequence>
<evidence type="ECO:0000256" key="4">
    <source>
        <dbReference type="ARBA" id="ARBA00012729"/>
    </source>
</evidence>
<comment type="catalytic activity">
    <reaction evidence="1">
        <text>Random endo-hydrolysis of N-acetyl-beta-D-glucosaminide (1-&gt;4)-beta-linkages in chitin and chitodextrins.</text>
        <dbReference type="EC" id="3.2.1.14"/>
    </reaction>
</comment>
<evidence type="ECO:0000259" key="14">
    <source>
        <dbReference type="PROSITE" id="PS50941"/>
    </source>
</evidence>
<dbReference type="InterPro" id="IPR050314">
    <property type="entry name" value="Glycosyl_Hydrlase_18"/>
</dbReference>
<organism evidence="16 17">
    <name type="scientific">Staphylotrichum tortipilum</name>
    <dbReference type="NCBI Taxonomy" id="2831512"/>
    <lineage>
        <taxon>Eukaryota</taxon>
        <taxon>Fungi</taxon>
        <taxon>Dikarya</taxon>
        <taxon>Ascomycota</taxon>
        <taxon>Pezizomycotina</taxon>
        <taxon>Sordariomycetes</taxon>
        <taxon>Sordariomycetidae</taxon>
        <taxon>Sordariales</taxon>
        <taxon>Chaetomiaceae</taxon>
        <taxon>Staphylotrichum</taxon>
    </lineage>
</organism>
<evidence type="ECO:0000256" key="6">
    <source>
        <dbReference type="ARBA" id="ARBA00022669"/>
    </source>
</evidence>
<evidence type="ECO:0000256" key="7">
    <source>
        <dbReference type="ARBA" id="ARBA00022801"/>
    </source>
</evidence>
<dbReference type="GO" id="GO:0008061">
    <property type="term" value="F:chitin binding"/>
    <property type="evidence" value="ECO:0007669"/>
    <property type="project" value="UniProtKB-UniRule"/>
</dbReference>
<keyword evidence="11" id="KW-0624">Polysaccharide degradation</keyword>
<dbReference type="GO" id="GO:0000272">
    <property type="term" value="P:polysaccharide catabolic process"/>
    <property type="evidence" value="ECO:0007669"/>
    <property type="project" value="UniProtKB-KW"/>
</dbReference>
<keyword evidence="6 12" id="KW-0147">Chitin-binding</keyword>
<proteinExistence type="inferred from homology"/>
<comment type="caution">
    <text evidence="16">The sequence shown here is derived from an EMBL/GenBank/DDBJ whole genome shotgun (WGS) entry which is preliminary data.</text>
</comment>
<dbReference type="InterPro" id="IPR001579">
    <property type="entry name" value="Glyco_hydro_18_chit_AS"/>
</dbReference>
<keyword evidence="12" id="KW-1015">Disulfide bond</keyword>
<evidence type="ECO:0000256" key="1">
    <source>
        <dbReference type="ARBA" id="ARBA00000822"/>
    </source>
</evidence>
<keyword evidence="17" id="KW-1185">Reference proteome</keyword>
<feature type="non-terminal residue" evidence="16">
    <location>
        <position position="1"/>
    </location>
</feature>
<dbReference type="InterPro" id="IPR001223">
    <property type="entry name" value="Glyco_hydro18_cat"/>
</dbReference>
<keyword evidence="9" id="KW-0119">Carbohydrate metabolism</keyword>
<name>A0AAN6MDS1_9PEZI</name>
<dbReference type="Gene3D" id="3.30.60.10">
    <property type="entry name" value="Endochitinase-like"/>
    <property type="match status" value="1"/>
</dbReference>
<feature type="disulfide bond" evidence="12">
    <location>
        <begin position="39"/>
        <end position="53"/>
    </location>
</feature>
<dbReference type="Gene3D" id="3.20.20.80">
    <property type="entry name" value="Glycosidases"/>
    <property type="match status" value="1"/>
</dbReference>
<dbReference type="PROSITE" id="PS50941">
    <property type="entry name" value="CHIT_BIND_I_2"/>
    <property type="match status" value="1"/>
</dbReference>
<dbReference type="PANTHER" id="PTHR11177:SF397">
    <property type="entry name" value="CHITINASE"/>
    <property type="match status" value="1"/>
</dbReference>
<dbReference type="EC" id="3.2.1.14" evidence="4"/>
<dbReference type="AlphaFoldDB" id="A0AAN6MDS1"/>
<evidence type="ECO:0000256" key="9">
    <source>
        <dbReference type="ARBA" id="ARBA00023277"/>
    </source>
</evidence>
<dbReference type="InterPro" id="IPR017853">
    <property type="entry name" value="GH"/>
</dbReference>
<evidence type="ECO:0000313" key="17">
    <source>
        <dbReference type="Proteomes" id="UP001303889"/>
    </source>
</evidence>
<dbReference type="PROSITE" id="PS01095">
    <property type="entry name" value="GH18_1"/>
    <property type="match status" value="1"/>
</dbReference>
<feature type="domain" description="GH18" evidence="15">
    <location>
        <begin position="75"/>
        <end position="440"/>
    </location>
</feature>
<feature type="disulfide bond" evidence="12">
    <location>
        <begin position="57"/>
        <end position="61"/>
    </location>
</feature>
<dbReference type="PANTHER" id="PTHR11177">
    <property type="entry name" value="CHITINASE"/>
    <property type="match status" value="1"/>
</dbReference>
<dbReference type="GO" id="GO:0006032">
    <property type="term" value="P:chitin catabolic process"/>
    <property type="evidence" value="ECO:0007669"/>
    <property type="project" value="UniProtKB-KW"/>
</dbReference>
<dbReference type="EMBL" id="MU855937">
    <property type="protein sequence ID" value="KAK3898437.1"/>
    <property type="molecule type" value="Genomic_DNA"/>
</dbReference>
<feature type="domain" description="Chitin-binding type-1" evidence="14">
    <location>
        <begin position="20"/>
        <end position="63"/>
    </location>
</feature>
<evidence type="ECO:0000313" key="16">
    <source>
        <dbReference type="EMBL" id="KAK3898437.1"/>
    </source>
</evidence>
<dbReference type="Pfam" id="PF00187">
    <property type="entry name" value="Chitin_bind_1"/>
    <property type="match status" value="1"/>
</dbReference>
<dbReference type="InterPro" id="IPR011583">
    <property type="entry name" value="Chitinase_II/V-like_cat"/>
</dbReference>
<dbReference type="InterPro" id="IPR036861">
    <property type="entry name" value="Endochitinase-like_sf"/>
</dbReference>
<dbReference type="GO" id="GO:0008843">
    <property type="term" value="F:endochitinase activity"/>
    <property type="evidence" value="ECO:0007669"/>
    <property type="project" value="UniProtKB-EC"/>
</dbReference>
<dbReference type="GO" id="GO:0005576">
    <property type="term" value="C:extracellular region"/>
    <property type="evidence" value="ECO:0007669"/>
    <property type="project" value="UniProtKB-SubCell"/>
</dbReference>
<keyword evidence="5" id="KW-0964">Secreted</keyword>
<evidence type="ECO:0000256" key="2">
    <source>
        <dbReference type="ARBA" id="ARBA00004613"/>
    </source>
</evidence>
<dbReference type="InterPro" id="IPR029070">
    <property type="entry name" value="Chitinase_insertion_sf"/>
</dbReference>
<accession>A0AAN6MDS1</accession>
<comment type="caution">
    <text evidence="12">Lacks conserved residue(s) required for the propagation of feature annotation.</text>
</comment>
<dbReference type="InterPro" id="IPR001002">
    <property type="entry name" value="Chitin-bd_1"/>
</dbReference>
<dbReference type="SUPFAM" id="SSF51445">
    <property type="entry name" value="(Trans)glycosidases"/>
    <property type="match status" value="1"/>
</dbReference>
<keyword evidence="7 13" id="KW-0378">Hydrolase</keyword>
<dbReference type="PROSITE" id="PS00026">
    <property type="entry name" value="CHIT_BIND_I_1"/>
    <property type="match status" value="1"/>
</dbReference>
<dbReference type="SMART" id="SM00270">
    <property type="entry name" value="ChtBD1"/>
    <property type="match status" value="1"/>
</dbReference>
<dbReference type="Proteomes" id="UP001303889">
    <property type="component" value="Unassembled WGS sequence"/>
</dbReference>
<gene>
    <name evidence="16" type="ORF">C8A05DRAFT_18988</name>
</gene>
<protein>
    <recommendedName>
        <fullName evidence="4">chitinase</fullName>
        <ecNumber evidence="4">3.2.1.14</ecNumber>
    </recommendedName>
</protein>
<dbReference type="SUPFAM" id="SSF54556">
    <property type="entry name" value="Chitinase insertion domain"/>
    <property type="match status" value="1"/>
</dbReference>
<evidence type="ECO:0000256" key="5">
    <source>
        <dbReference type="ARBA" id="ARBA00022525"/>
    </source>
</evidence>
<reference evidence="16" key="2">
    <citation type="submission" date="2023-05" db="EMBL/GenBank/DDBJ databases">
        <authorList>
            <consortium name="Lawrence Berkeley National Laboratory"/>
            <person name="Steindorff A."/>
            <person name="Hensen N."/>
            <person name="Bonometti L."/>
            <person name="Westerberg I."/>
            <person name="Brannstrom I.O."/>
            <person name="Guillou S."/>
            <person name="Cros-Aarteil S."/>
            <person name="Calhoun S."/>
            <person name="Haridas S."/>
            <person name="Kuo A."/>
            <person name="Mondo S."/>
            <person name="Pangilinan J."/>
            <person name="Riley R."/>
            <person name="Labutti K."/>
            <person name="Andreopoulos B."/>
            <person name="Lipzen A."/>
            <person name="Chen C."/>
            <person name="Yanf M."/>
            <person name="Daum C."/>
            <person name="Ng V."/>
            <person name="Clum A."/>
            <person name="Ohm R."/>
            <person name="Martin F."/>
            <person name="Silar P."/>
            <person name="Natvig D."/>
            <person name="Lalanne C."/>
            <person name="Gautier V."/>
            <person name="Ament-Velasquez S.L."/>
            <person name="Kruys A."/>
            <person name="Hutchinson M.I."/>
            <person name="Powell A.J."/>
            <person name="Barry K."/>
            <person name="Miller A.N."/>
            <person name="Grigoriev I.V."/>
            <person name="Debuchy R."/>
            <person name="Gladieux P."/>
            <person name="Thoren M.H."/>
            <person name="Johannesson H."/>
        </authorList>
    </citation>
    <scope>NUCLEOTIDE SEQUENCE</scope>
    <source>
        <strain evidence="16">CBS 103.79</strain>
    </source>
</reference>
<reference evidence="16" key="1">
    <citation type="journal article" date="2023" name="Mol. Phylogenet. Evol.">
        <title>Genome-scale phylogeny and comparative genomics of the fungal order Sordariales.</title>
        <authorList>
            <person name="Hensen N."/>
            <person name="Bonometti L."/>
            <person name="Westerberg I."/>
            <person name="Brannstrom I.O."/>
            <person name="Guillou S."/>
            <person name="Cros-Aarteil S."/>
            <person name="Calhoun S."/>
            <person name="Haridas S."/>
            <person name="Kuo A."/>
            <person name="Mondo S."/>
            <person name="Pangilinan J."/>
            <person name="Riley R."/>
            <person name="LaButti K."/>
            <person name="Andreopoulos B."/>
            <person name="Lipzen A."/>
            <person name="Chen C."/>
            <person name="Yan M."/>
            <person name="Daum C."/>
            <person name="Ng V."/>
            <person name="Clum A."/>
            <person name="Steindorff A."/>
            <person name="Ohm R.A."/>
            <person name="Martin F."/>
            <person name="Silar P."/>
            <person name="Natvig D.O."/>
            <person name="Lalanne C."/>
            <person name="Gautier V."/>
            <person name="Ament-Velasquez S.L."/>
            <person name="Kruys A."/>
            <person name="Hutchinson M.I."/>
            <person name="Powell A.J."/>
            <person name="Barry K."/>
            <person name="Miller A.N."/>
            <person name="Grigoriev I.V."/>
            <person name="Debuchy R."/>
            <person name="Gladieux P."/>
            <person name="Hiltunen Thoren M."/>
            <person name="Johannesson H."/>
        </authorList>
    </citation>
    <scope>NUCLEOTIDE SEQUENCE</scope>
    <source>
        <strain evidence="16">CBS 103.79</strain>
    </source>
</reference>
<evidence type="ECO:0000256" key="10">
    <source>
        <dbReference type="ARBA" id="ARBA00023295"/>
    </source>
</evidence>
<dbReference type="CDD" id="cd00035">
    <property type="entry name" value="ChtBD1"/>
    <property type="match status" value="1"/>
</dbReference>
<feature type="disulfide bond" evidence="12">
    <location>
        <begin position="34"/>
        <end position="46"/>
    </location>
</feature>
<dbReference type="SUPFAM" id="SSF57016">
    <property type="entry name" value="Plant lectins/antimicrobial peptides"/>
    <property type="match status" value="1"/>
</dbReference>
<dbReference type="InterPro" id="IPR018371">
    <property type="entry name" value="Chitin-binding_1_CS"/>
</dbReference>
<dbReference type="Pfam" id="PF00704">
    <property type="entry name" value="Glyco_hydro_18"/>
    <property type="match status" value="1"/>
</dbReference>
<evidence type="ECO:0000256" key="12">
    <source>
        <dbReference type="PROSITE-ProRule" id="PRU00261"/>
    </source>
</evidence>
<evidence type="ECO:0000256" key="13">
    <source>
        <dbReference type="RuleBase" id="RU000489"/>
    </source>
</evidence>
<evidence type="ECO:0000256" key="8">
    <source>
        <dbReference type="ARBA" id="ARBA00023024"/>
    </source>
</evidence>
<comment type="subcellular location">
    <subcellularLocation>
        <location evidence="2">Secreted</location>
    </subcellularLocation>
</comment>
<keyword evidence="8" id="KW-0146">Chitin degradation</keyword>
<evidence type="ECO:0000256" key="3">
    <source>
        <dbReference type="ARBA" id="ARBA00008682"/>
    </source>
</evidence>
<comment type="similarity">
    <text evidence="3">Belongs to the glycosyl hydrolase 18 family. Chitinase class V subfamily.</text>
</comment>
<evidence type="ECO:0000256" key="11">
    <source>
        <dbReference type="ARBA" id="ARBA00023326"/>
    </source>
</evidence>
<keyword evidence="10 13" id="KW-0326">Glycosidase</keyword>
<dbReference type="SMART" id="SM00636">
    <property type="entry name" value="Glyco_18"/>
    <property type="match status" value="1"/>
</dbReference>
<evidence type="ECO:0000259" key="15">
    <source>
        <dbReference type="PROSITE" id="PS51910"/>
    </source>
</evidence>
<dbReference type="PROSITE" id="PS51910">
    <property type="entry name" value="GH18_2"/>
    <property type="match status" value="1"/>
</dbReference>
<dbReference type="Gene3D" id="3.10.50.10">
    <property type="match status" value="1"/>
</dbReference>